<dbReference type="GO" id="GO:0008168">
    <property type="term" value="F:methyltransferase activity"/>
    <property type="evidence" value="ECO:0007669"/>
    <property type="project" value="UniProtKB-KW"/>
</dbReference>
<dbReference type="InterPro" id="IPR041698">
    <property type="entry name" value="Methyltransf_25"/>
</dbReference>
<organism evidence="4 5">
    <name type="scientific">Tistlia consotensis USBA 355</name>
    <dbReference type="NCBI Taxonomy" id="560819"/>
    <lineage>
        <taxon>Bacteria</taxon>
        <taxon>Pseudomonadati</taxon>
        <taxon>Pseudomonadota</taxon>
        <taxon>Alphaproteobacteria</taxon>
        <taxon>Rhodospirillales</taxon>
        <taxon>Rhodovibrionaceae</taxon>
        <taxon>Tistlia</taxon>
    </lineage>
</organism>
<evidence type="ECO:0000256" key="2">
    <source>
        <dbReference type="ARBA" id="ARBA00022679"/>
    </source>
</evidence>
<gene>
    <name evidence="4" type="ORF">SAMN05428998_102326</name>
</gene>
<dbReference type="Proteomes" id="UP000192917">
    <property type="component" value="Unassembled WGS sequence"/>
</dbReference>
<dbReference type="SUPFAM" id="SSF53335">
    <property type="entry name" value="S-adenosyl-L-methionine-dependent methyltransferases"/>
    <property type="match status" value="1"/>
</dbReference>
<keyword evidence="1 4" id="KW-0489">Methyltransferase</keyword>
<dbReference type="RefSeq" id="WP_159460115.1">
    <property type="nucleotide sequence ID" value="NZ_FWZX01000002.1"/>
</dbReference>
<evidence type="ECO:0000256" key="1">
    <source>
        <dbReference type="ARBA" id="ARBA00022603"/>
    </source>
</evidence>
<dbReference type="STRING" id="560819.SAMN05428998_102326"/>
<keyword evidence="2 4" id="KW-0808">Transferase</keyword>
<evidence type="ECO:0000313" key="5">
    <source>
        <dbReference type="Proteomes" id="UP000192917"/>
    </source>
</evidence>
<sequence>MSDSAAWSEAESAVYRDLSRYAVPQRARQVAMVTALVRAAVAAGADGALLDLCCGEGLLSEALLAALPEARVLAYDGSDSMLATTRRRAGDTPRLETRLIDLATAGWRRFERPLGAVVSSLAIHHLDAAGKRALFADLHAALAPGGVFVLADVVQPATAAGQAIAAELWDEEVRRQALELDGDLSGFEAFERAEWNHFRHGGLDPIDKPSSLVEQLDWLRAAGFADVELHWMTAGQMIASGWRR</sequence>
<dbReference type="InterPro" id="IPR029063">
    <property type="entry name" value="SAM-dependent_MTases_sf"/>
</dbReference>
<dbReference type="AlphaFoldDB" id="A0A1Y6BC17"/>
<dbReference type="PANTHER" id="PTHR43861:SF1">
    <property type="entry name" value="TRANS-ACONITATE 2-METHYLTRANSFERASE"/>
    <property type="match status" value="1"/>
</dbReference>
<dbReference type="PANTHER" id="PTHR43861">
    <property type="entry name" value="TRANS-ACONITATE 2-METHYLTRANSFERASE-RELATED"/>
    <property type="match status" value="1"/>
</dbReference>
<name>A0A1Y6BC17_9PROT</name>
<evidence type="ECO:0000259" key="3">
    <source>
        <dbReference type="Pfam" id="PF13649"/>
    </source>
</evidence>
<feature type="domain" description="Methyltransferase" evidence="3">
    <location>
        <begin position="50"/>
        <end position="146"/>
    </location>
</feature>
<proteinExistence type="predicted"/>
<accession>A0A1Y6BC17</accession>
<keyword evidence="5" id="KW-1185">Reference proteome</keyword>
<dbReference type="Gene3D" id="3.40.50.150">
    <property type="entry name" value="Vaccinia Virus protein VP39"/>
    <property type="match status" value="1"/>
</dbReference>
<protein>
    <submittedName>
        <fullName evidence="4">tRNA (Cmo5U34)-methyltransferase</fullName>
    </submittedName>
</protein>
<reference evidence="4 5" key="1">
    <citation type="submission" date="2017-04" db="EMBL/GenBank/DDBJ databases">
        <authorList>
            <person name="Afonso C.L."/>
            <person name="Miller P.J."/>
            <person name="Scott M.A."/>
            <person name="Spackman E."/>
            <person name="Goraichik I."/>
            <person name="Dimitrov K.M."/>
            <person name="Suarez D.L."/>
            <person name="Swayne D.E."/>
        </authorList>
    </citation>
    <scope>NUCLEOTIDE SEQUENCE [LARGE SCALE GENOMIC DNA]</scope>
    <source>
        <strain evidence="4 5">USBA 355</strain>
    </source>
</reference>
<dbReference type="Pfam" id="PF13649">
    <property type="entry name" value="Methyltransf_25"/>
    <property type="match status" value="1"/>
</dbReference>
<evidence type="ECO:0000313" key="4">
    <source>
        <dbReference type="EMBL" id="SMF00197.1"/>
    </source>
</evidence>
<dbReference type="GO" id="GO:0032259">
    <property type="term" value="P:methylation"/>
    <property type="evidence" value="ECO:0007669"/>
    <property type="project" value="UniProtKB-KW"/>
</dbReference>
<dbReference type="EMBL" id="FWZX01000002">
    <property type="protein sequence ID" value="SMF00197.1"/>
    <property type="molecule type" value="Genomic_DNA"/>
</dbReference>
<dbReference type="CDD" id="cd02440">
    <property type="entry name" value="AdoMet_MTases"/>
    <property type="match status" value="1"/>
</dbReference>